<keyword evidence="2" id="KW-0614">Plasmid</keyword>
<name>A0ABY9KE51_9HYPH</name>
<gene>
    <name evidence="2" type="primary">tssB</name>
    <name evidence="2" type="ORF">Q9315_23945</name>
</gene>
<proteinExistence type="predicted"/>
<reference evidence="2 3" key="1">
    <citation type="submission" date="2023-08" db="EMBL/GenBank/DDBJ databases">
        <title>Pathogen: clinical or host-associated sample.</title>
        <authorList>
            <person name="Hergert J."/>
            <person name="Casey R."/>
            <person name="Wagner J."/>
            <person name="Young E.L."/>
            <person name="Oakeson K.F."/>
        </authorList>
    </citation>
    <scope>NUCLEOTIDE SEQUENCE [LARGE SCALE GENOMIC DNA]</scope>
    <source>
        <strain evidence="2 3">UPHL-collab-2</strain>
        <plasmid evidence="2 3">unnamed1</plasmid>
    </source>
</reference>
<dbReference type="Pfam" id="PF05591">
    <property type="entry name" value="T6SS_VipA"/>
    <property type="match status" value="1"/>
</dbReference>
<keyword evidence="1" id="KW-0175">Coiled coil</keyword>
<evidence type="ECO:0000313" key="2">
    <source>
        <dbReference type="EMBL" id="WLS05211.1"/>
    </source>
</evidence>
<dbReference type="EMBL" id="CP132315">
    <property type="protein sequence ID" value="WLS05211.1"/>
    <property type="molecule type" value="Genomic_DNA"/>
</dbReference>
<dbReference type="Proteomes" id="UP001225788">
    <property type="component" value="Plasmid unnamed1"/>
</dbReference>
<dbReference type="NCBIfam" id="TIGR03358">
    <property type="entry name" value="VI_chp_5"/>
    <property type="match status" value="1"/>
</dbReference>
<dbReference type="PANTHER" id="PTHR35850:SF1">
    <property type="entry name" value="TYPE VI SECRETION SYSTEM SHEATH PROTEIN TSSB1"/>
    <property type="match status" value="1"/>
</dbReference>
<dbReference type="InterPro" id="IPR008312">
    <property type="entry name" value="T6SS_TssB1"/>
</dbReference>
<dbReference type="PANTHER" id="PTHR35850">
    <property type="entry name" value="CYTOPLASMIC PROTEIN-RELATED"/>
    <property type="match status" value="1"/>
</dbReference>
<dbReference type="RefSeq" id="WP_247221260.1">
    <property type="nucleotide sequence ID" value="NZ_CP081988.1"/>
</dbReference>
<feature type="coiled-coil region" evidence="1">
    <location>
        <begin position="118"/>
        <end position="165"/>
    </location>
</feature>
<evidence type="ECO:0000313" key="3">
    <source>
        <dbReference type="Proteomes" id="UP001225788"/>
    </source>
</evidence>
<evidence type="ECO:0000256" key="1">
    <source>
        <dbReference type="SAM" id="Coils"/>
    </source>
</evidence>
<organism evidence="2 3">
    <name type="scientific">Shinella oryzae</name>
    <dbReference type="NCBI Taxonomy" id="2871820"/>
    <lineage>
        <taxon>Bacteria</taxon>
        <taxon>Pseudomonadati</taxon>
        <taxon>Pseudomonadota</taxon>
        <taxon>Alphaproteobacteria</taxon>
        <taxon>Hyphomicrobiales</taxon>
        <taxon>Rhizobiaceae</taxon>
        <taxon>Shinella</taxon>
    </lineage>
</organism>
<geneLocation type="plasmid" evidence="2 3">
    <name>unnamed1</name>
</geneLocation>
<keyword evidence="3" id="KW-1185">Reference proteome</keyword>
<protein>
    <submittedName>
        <fullName evidence="2">Type VI secretion system contractile sheath small subunit</fullName>
    </submittedName>
</protein>
<accession>A0ABY9KE51</accession>
<dbReference type="PIRSF" id="PIRSF028301">
    <property type="entry name" value="UCP028301"/>
    <property type="match status" value="1"/>
</dbReference>
<sequence length="178" mass="20470">MAESIHNKLERVRKPRVHIKYEVETEGAVVEKELPFVVGVLGDFSGDQREALRPFNERKFVQVDRDNFNEVMSRFKPGLNIRVKNHLSDGANDIAVQLSFERMEDFEPEGIVEQVPALKSLLNARNELRDLLTKADRSERLEGLLEEVLQNHEGLARFAEELEKQDAKDRDTSEGDKN</sequence>